<evidence type="ECO:0008006" key="4">
    <source>
        <dbReference type="Google" id="ProtNLM"/>
    </source>
</evidence>
<feature type="transmembrane region" description="Helical" evidence="1">
    <location>
        <begin position="57"/>
        <end position="73"/>
    </location>
</feature>
<feature type="transmembrane region" description="Helical" evidence="1">
    <location>
        <begin position="241"/>
        <end position="262"/>
    </location>
</feature>
<keyword evidence="1" id="KW-1133">Transmembrane helix</keyword>
<organism evidence="2 3">
    <name type="scientific">Paracoccus thiocyanatus</name>
    <dbReference type="NCBI Taxonomy" id="34006"/>
    <lineage>
        <taxon>Bacteria</taxon>
        <taxon>Pseudomonadati</taxon>
        <taxon>Pseudomonadota</taxon>
        <taxon>Alphaproteobacteria</taxon>
        <taxon>Rhodobacterales</taxon>
        <taxon>Paracoccaceae</taxon>
        <taxon>Paracoccus</taxon>
    </lineage>
</organism>
<evidence type="ECO:0000256" key="1">
    <source>
        <dbReference type="SAM" id="Phobius"/>
    </source>
</evidence>
<dbReference type="OrthoDB" id="7595044at2"/>
<keyword evidence="1" id="KW-0812">Transmembrane</keyword>
<dbReference type="RefSeq" id="WP_149765831.1">
    <property type="nucleotide sequence ID" value="NZ_FTMK01000012.1"/>
</dbReference>
<evidence type="ECO:0000313" key="3">
    <source>
        <dbReference type="Proteomes" id="UP000323956"/>
    </source>
</evidence>
<proteinExistence type="predicted"/>
<gene>
    <name evidence="2" type="ORF">SAMN05421641_11299</name>
</gene>
<dbReference type="AlphaFoldDB" id="A0A1N6V0P1"/>
<feature type="transmembrane region" description="Helical" evidence="1">
    <location>
        <begin position="123"/>
        <end position="143"/>
    </location>
</feature>
<evidence type="ECO:0000313" key="2">
    <source>
        <dbReference type="EMBL" id="SIQ71381.1"/>
    </source>
</evidence>
<feature type="transmembrane region" description="Helical" evidence="1">
    <location>
        <begin position="373"/>
        <end position="394"/>
    </location>
</feature>
<reference evidence="2 3" key="1">
    <citation type="submission" date="2017-01" db="EMBL/GenBank/DDBJ databases">
        <authorList>
            <person name="Varghese N."/>
            <person name="Submissions S."/>
        </authorList>
    </citation>
    <scope>NUCLEOTIDE SEQUENCE [LARGE SCALE GENOMIC DNA]</scope>
    <source>
        <strain evidence="2 3">ATCC 700171</strain>
    </source>
</reference>
<dbReference type="EMBL" id="FTMK01000012">
    <property type="protein sequence ID" value="SIQ71381.1"/>
    <property type="molecule type" value="Genomic_DNA"/>
</dbReference>
<name>A0A1N6V0P1_9RHOB</name>
<sequence length="478" mass="52505">MPLLALLVLLGWPLVVAVLFQRMARPRAMVWSILAGYLLLPQLVEIDLPAFPGLNKHMVPALAAAVMVWFVTKDRAADEPAPPPMGPWVAGLLAISFASPLLTAMTNPDPLVDGVNYRPAMSISQGVGDLIVQVLQLLPFLMGYKLLWNAKGAELWSRCLLLGVLCYSIPMLIELRLSPQINVWVYGYFQHDFIQTIRYGGYRPIVFLEHPLWVALMTMTAFLAAIAIARNHRTRRNLLIAAYLGCIVILCKSAGALLQALMAAPLVAFARPRTMVLAAAVVGTVALAYPTLRTTSWMPLQGIVDLALSISPERGRSLEFRLMNEEALLARAMERPVFGWGGWGRSLFYDPYSGRLASVPDGQWVILIGARGVFGYLAQFLLLLTPIFALWRAMPGGRHPPRQKEMVILGAVALMLAMNLLDLIPNATLTPLTWLTAGALLGNARRLRLGIRDQAGNQDDSPESARILPKKAGLRTVL</sequence>
<accession>A0A1N6V0P1</accession>
<feature type="transmembrane region" description="Helical" evidence="1">
    <location>
        <begin position="274"/>
        <end position="292"/>
    </location>
</feature>
<feature type="transmembrane region" description="Helical" evidence="1">
    <location>
        <begin position="85"/>
        <end position="103"/>
    </location>
</feature>
<feature type="transmembrane region" description="Helical" evidence="1">
    <location>
        <begin position="212"/>
        <end position="229"/>
    </location>
</feature>
<feature type="transmembrane region" description="Helical" evidence="1">
    <location>
        <begin position="155"/>
        <end position="173"/>
    </location>
</feature>
<keyword evidence="1" id="KW-0472">Membrane</keyword>
<dbReference type="Proteomes" id="UP000323956">
    <property type="component" value="Unassembled WGS sequence"/>
</dbReference>
<protein>
    <recommendedName>
        <fullName evidence="4">O-antigen ligase domain-containing protein</fullName>
    </recommendedName>
</protein>